<evidence type="ECO:0000256" key="5">
    <source>
        <dbReference type="ARBA" id="ARBA00022842"/>
    </source>
</evidence>
<dbReference type="GO" id="GO:0046872">
    <property type="term" value="F:metal ion binding"/>
    <property type="evidence" value="ECO:0007669"/>
    <property type="project" value="UniProtKB-KW"/>
</dbReference>
<feature type="domain" description="PIN" evidence="6">
    <location>
        <begin position="15"/>
        <end position="128"/>
    </location>
</feature>
<dbReference type="GO" id="GO:0016787">
    <property type="term" value="F:hydrolase activity"/>
    <property type="evidence" value="ECO:0007669"/>
    <property type="project" value="UniProtKB-KW"/>
</dbReference>
<dbReference type="PANTHER" id="PTHR34610:SF4">
    <property type="entry name" value="SLL8027 PROTEIN"/>
    <property type="match status" value="1"/>
</dbReference>
<keyword evidence="1" id="KW-1277">Toxin-antitoxin system</keyword>
<dbReference type="KEGG" id="cmin:NCTC10288_01045"/>
<evidence type="ECO:0000313" key="7">
    <source>
        <dbReference type="EMBL" id="QPS59079.1"/>
    </source>
</evidence>
<evidence type="ECO:0000256" key="3">
    <source>
        <dbReference type="ARBA" id="ARBA00022723"/>
    </source>
</evidence>
<dbReference type="EMBL" id="CP065689">
    <property type="protein sequence ID" value="QPS59079.1"/>
    <property type="molecule type" value="Genomic_DNA"/>
</dbReference>
<evidence type="ECO:0000259" key="6">
    <source>
        <dbReference type="Pfam" id="PF13470"/>
    </source>
</evidence>
<keyword evidence="4" id="KW-0378">Hydrolase</keyword>
<evidence type="ECO:0000313" key="8">
    <source>
        <dbReference type="EMBL" id="SQH99755.1"/>
    </source>
</evidence>
<dbReference type="InterPro" id="IPR002716">
    <property type="entry name" value="PIN_dom"/>
</dbReference>
<dbReference type="EMBL" id="LS483460">
    <property type="protein sequence ID" value="SQH99755.1"/>
    <property type="molecule type" value="Genomic_DNA"/>
</dbReference>
<keyword evidence="5" id="KW-0460">Magnesium</keyword>
<reference evidence="7 10" key="2">
    <citation type="submission" date="2020-12" db="EMBL/GenBank/DDBJ databases">
        <title>FDA dAtabase for Regulatory Grade micrObial Sequences (FDA-ARGOS): Supporting development and validation of Infectious Disease Dx tests.</title>
        <authorList>
            <person name="Sproer C."/>
            <person name="Gronow S."/>
            <person name="Severitt S."/>
            <person name="Schroder I."/>
            <person name="Tallon L."/>
            <person name="Sadzewicz L."/>
            <person name="Zhao X."/>
            <person name="Boylan J."/>
            <person name="Ott S."/>
            <person name="Bowen H."/>
            <person name="Vavikolanu K."/>
            <person name="Mehta A."/>
            <person name="Aluvathingal J."/>
            <person name="Nadendla S."/>
            <person name="Lowell S."/>
            <person name="Myers T."/>
            <person name="Yan Y."/>
            <person name="Sichtig H."/>
        </authorList>
    </citation>
    <scope>NUCLEOTIDE SEQUENCE [LARGE SCALE GENOMIC DNA]</scope>
    <source>
        <strain evidence="7 10">FDAARGOS_894</strain>
    </source>
</reference>
<organism evidence="8 9">
    <name type="scientific">Corynebacterium minutissimum</name>
    <dbReference type="NCBI Taxonomy" id="38301"/>
    <lineage>
        <taxon>Bacteria</taxon>
        <taxon>Bacillati</taxon>
        <taxon>Actinomycetota</taxon>
        <taxon>Actinomycetes</taxon>
        <taxon>Mycobacteriales</taxon>
        <taxon>Corynebacteriaceae</taxon>
        <taxon>Corynebacterium</taxon>
    </lineage>
</organism>
<protein>
    <submittedName>
        <fullName evidence="7 8">Toxin-antitoxin system toxin component, PIN family</fullName>
    </submittedName>
</protein>
<evidence type="ECO:0000256" key="4">
    <source>
        <dbReference type="ARBA" id="ARBA00022801"/>
    </source>
</evidence>
<dbReference type="GO" id="GO:0004518">
    <property type="term" value="F:nuclease activity"/>
    <property type="evidence" value="ECO:0007669"/>
    <property type="project" value="UniProtKB-KW"/>
</dbReference>
<dbReference type="InterPro" id="IPR002850">
    <property type="entry name" value="PIN_toxin-like"/>
</dbReference>
<reference evidence="8 9" key="1">
    <citation type="submission" date="2018-06" db="EMBL/GenBank/DDBJ databases">
        <authorList>
            <consortium name="Pathogen Informatics"/>
            <person name="Doyle S."/>
        </authorList>
    </citation>
    <scope>NUCLEOTIDE SEQUENCE [LARGE SCALE GENOMIC DNA]</scope>
    <source>
        <strain evidence="8 9">NCTC10288</strain>
    </source>
</reference>
<sequence>MTEELQQIAAHRKLRLVVDTNLFISSLLSPRGSERALIEACFAGKSELLYCEHLLQEIEDVISRAKFRKRFTVEEGLSLIDAIVLVGTEVPDREEQKLPRICDDPDDDFLFALYEDGNGDLLVSGDKKVLKAAASALWITSADGKMAATLLENRKAWGSELLRGDSESGWEAIEAAGNRAIFNAVNFLFEVIEGIKSKNFDRELLAQAVVPGTATAWLDDFESAQSLLTNRAFGTHPIIISPEIVAIKLVPDLGDSYVALQPTAPIENAVFLTLERCPDLLDNKGNDALGLDGWRAHSIGPRFLQPNEVRPPTDAVRKKAVQSLRGSRN</sequence>
<dbReference type="NCBIfam" id="TIGR00305">
    <property type="entry name" value="putative toxin-antitoxin system toxin component, PIN family"/>
    <property type="match status" value="1"/>
</dbReference>
<name>A0A2X4UAY1_9CORY</name>
<accession>A0A2X4UAY1</accession>
<evidence type="ECO:0000256" key="1">
    <source>
        <dbReference type="ARBA" id="ARBA00022649"/>
    </source>
</evidence>
<dbReference type="AlphaFoldDB" id="A0A2X4UAY1"/>
<dbReference type="SUPFAM" id="SSF88723">
    <property type="entry name" value="PIN domain-like"/>
    <property type="match status" value="1"/>
</dbReference>
<keyword evidence="3" id="KW-0479">Metal-binding</keyword>
<dbReference type="PANTHER" id="PTHR34610">
    <property type="entry name" value="SSL7007 PROTEIN"/>
    <property type="match status" value="1"/>
</dbReference>
<dbReference type="GeneID" id="70782959"/>
<dbReference type="Proteomes" id="UP000594905">
    <property type="component" value="Chromosome"/>
</dbReference>
<evidence type="ECO:0000313" key="10">
    <source>
        <dbReference type="Proteomes" id="UP000594905"/>
    </source>
</evidence>
<dbReference type="InterPro" id="IPR029060">
    <property type="entry name" value="PIN-like_dom_sf"/>
</dbReference>
<keyword evidence="2" id="KW-0540">Nuclease</keyword>
<gene>
    <name evidence="7" type="ORF">I6G51_09225</name>
    <name evidence="8" type="ORF">NCTC10288_01045</name>
</gene>
<dbReference type="Proteomes" id="UP000249264">
    <property type="component" value="Chromosome 1"/>
</dbReference>
<evidence type="ECO:0000256" key="2">
    <source>
        <dbReference type="ARBA" id="ARBA00022722"/>
    </source>
</evidence>
<dbReference type="OrthoDB" id="4427701at2"/>
<dbReference type="Pfam" id="PF13470">
    <property type="entry name" value="PIN_3"/>
    <property type="match status" value="1"/>
</dbReference>
<proteinExistence type="predicted"/>
<keyword evidence="10" id="KW-1185">Reference proteome</keyword>
<dbReference type="RefSeq" id="WP_052319716.1">
    <property type="nucleotide sequence ID" value="NZ_CP065689.1"/>
</dbReference>
<evidence type="ECO:0000313" key="9">
    <source>
        <dbReference type="Proteomes" id="UP000249264"/>
    </source>
</evidence>